<evidence type="ECO:0000313" key="3">
    <source>
        <dbReference type="Proteomes" id="UP000322530"/>
    </source>
</evidence>
<dbReference type="InterPro" id="IPR050819">
    <property type="entry name" value="Tripeptidyl-peptidase_I"/>
</dbReference>
<dbReference type="Proteomes" id="UP000322530">
    <property type="component" value="Unassembled WGS sequence"/>
</dbReference>
<sequence length="448" mass="48383">MHAIPYYKDAIPALLGRPACLSSVKVPRCYSPAQIREAYHIAPLLKAGITGKGQTIVIIDFFQSPNLRHDLHLFDQLFGLPDPVLTIHAPNGLVPFDPKDPAQVISADEINLDVEWAHAIAPAARIDLVLSRTQSYGDLYNATRYAIQQNRGGVLSQSFGFPETGAPEGAVEKEHALFVQARARGITVFASSGDRGVVEPIYIGTPKKVVAIAPGVEYPASDPLVTSVGGTTLDILMNGRGSKETVWSNRYGATGGGFSRIFARPGYQKNFARTIGPTRGIPDVAYNADPTVGFPVVVTIVKGKTLIVPIGGTSAGTPQWAALVALGNQLAGRRLGFINPILYQLVEGPTYHRVLRDITVGNNDFILALLGMMLRVPGYAAAPGWDATTGLGTPIATPLIKLLASLLGIPRNVPSSSFGYRYRPPLTYYRHTCHKRFHHRHCHPCACR</sequence>
<dbReference type="GO" id="GO:0006508">
    <property type="term" value="P:proteolysis"/>
    <property type="evidence" value="ECO:0007669"/>
    <property type="project" value="InterPro"/>
</dbReference>
<protein>
    <recommendedName>
        <fullName evidence="1">Peptidase S53 domain-containing protein</fullName>
    </recommendedName>
</protein>
<dbReference type="EMBL" id="BIXY01000160">
    <property type="protein sequence ID" value="GCF11866.1"/>
    <property type="molecule type" value="Genomic_DNA"/>
</dbReference>
<organism evidence="2 3">
    <name type="scientific">Dictyobacter arantiisoli</name>
    <dbReference type="NCBI Taxonomy" id="2014874"/>
    <lineage>
        <taxon>Bacteria</taxon>
        <taxon>Bacillati</taxon>
        <taxon>Chloroflexota</taxon>
        <taxon>Ktedonobacteria</taxon>
        <taxon>Ktedonobacterales</taxon>
        <taxon>Dictyobacteraceae</taxon>
        <taxon>Dictyobacter</taxon>
    </lineage>
</organism>
<comment type="caution">
    <text evidence="2">The sequence shown here is derived from an EMBL/GenBank/DDBJ whole genome shotgun (WGS) entry which is preliminary data.</text>
</comment>
<dbReference type="InterPro" id="IPR030400">
    <property type="entry name" value="Sedolisin_dom"/>
</dbReference>
<name>A0A5A5TL68_9CHLR</name>
<dbReference type="SUPFAM" id="SSF52743">
    <property type="entry name" value="Subtilisin-like"/>
    <property type="match status" value="1"/>
</dbReference>
<dbReference type="CDD" id="cd04056">
    <property type="entry name" value="Peptidases_S53"/>
    <property type="match status" value="1"/>
</dbReference>
<proteinExistence type="predicted"/>
<reference evidence="2 3" key="1">
    <citation type="submission" date="2019-01" db="EMBL/GenBank/DDBJ databases">
        <title>Draft genome sequence of Dictyobacter sp. Uno17.</title>
        <authorList>
            <person name="Wang C.M."/>
            <person name="Zheng Y."/>
            <person name="Sakai Y."/>
            <person name="Abe K."/>
            <person name="Yokota A."/>
            <person name="Yabe S."/>
        </authorList>
    </citation>
    <scope>NUCLEOTIDE SEQUENCE [LARGE SCALE GENOMIC DNA]</scope>
    <source>
        <strain evidence="2 3">Uno17</strain>
    </source>
</reference>
<accession>A0A5A5TL68</accession>
<keyword evidence="3" id="KW-1185">Reference proteome</keyword>
<gene>
    <name evidence="2" type="ORF">KDI_54300</name>
</gene>
<dbReference type="PANTHER" id="PTHR14218">
    <property type="entry name" value="PROTEASE S8 TRIPEPTIDYL PEPTIDASE I CLN2"/>
    <property type="match status" value="1"/>
</dbReference>
<dbReference type="AlphaFoldDB" id="A0A5A5TL68"/>
<evidence type="ECO:0000313" key="2">
    <source>
        <dbReference type="EMBL" id="GCF11866.1"/>
    </source>
</evidence>
<feature type="domain" description="Peptidase S53" evidence="1">
    <location>
        <begin position="29"/>
        <end position="406"/>
    </location>
</feature>
<dbReference type="PROSITE" id="PS51695">
    <property type="entry name" value="SEDOLISIN"/>
    <property type="match status" value="1"/>
</dbReference>
<dbReference type="GO" id="GO:0004252">
    <property type="term" value="F:serine-type endopeptidase activity"/>
    <property type="evidence" value="ECO:0007669"/>
    <property type="project" value="InterPro"/>
</dbReference>
<dbReference type="PANTHER" id="PTHR14218:SF15">
    <property type="entry name" value="TRIPEPTIDYL-PEPTIDASE 1"/>
    <property type="match status" value="1"/>
</dbReference>
<evidence type="ECO:0000259" key="1">
    <source>
        <dbReference type="PROSITE" id="PS51695"/>
    </source>
</evidence>
<dbReference type="GO" id="GO:0008240">
    <property type="term" value="F:tripeptidyl-peptidase activity"/>
    <property type="evidence" value="ECO:0007669"/>
    <property type="project" value="TreeGrafter"/>
</dbReference>
<dbReference type="Gene3D" id="3.40.50.200">
    <property type="entry name" value="Peptidase S8/S53 domain"/>
    <property type="match status" value="1"/>
</dbReference>
<dbReference type="InterPro" id="IPR036852">
    <property type="entry name" value="Peptidase_S8/S53_dom_sf"/>
</dbReference>